<sequence>MQMISLAWRSLCFLVLSSFCIPFFAAAQQSSGPVELINSGAIMQEASKQFEEKNYKNAIGLYQNISKSDTNYNNALYELSYAYYADSQYDKSLQAAAEGIRLFPEMKGKFMLLQASVLDDMDKKTEAIQMYTQCIQLDVFDYSAHYNRAVTYNQMEQYDSAFADLKKCLLINPFYASGHYLMAMHYLRKGNIVASVLALQTYLIIAPEGRYLNGSIQWLSKIAKASDDVMEYAAKADDSQLGNFAPIQAVLLSKAALDKSYKLKVSLEDNIVRQVQVVNEQLQIDAGSDDFAQQVYVPFLKQLMDKNYFEPHVYTMFGGLDIADIQNWNKRNKKVTEPYFAFANDYLRLIRTTQEMTFNKRAQCTQCYLFEDGYVKGTGLCKNQDLSKYHGSWQLYYENGQLKEKGQFDEQQNRQGEWATYHENGTLKEVSQYKDNLLNGLSKGWHENGNPWFEYTLQMGKTEGKAITYFYNGLIRTEQQYKNDVKDGEEIEYTYQGILFAKANYKEGKKQGLTTLYHPGGKVREQLNYTDGLEDGRYQSFYLDGQPFETGTYVAGKRQGLWTSLHENGKPKDSTTYSDNEVTGPFSEYFDNGNISRKGNYSKKNWTDCYTIMPVTASCTA</sequence>
<feature type="chain" id="PRO_5026351669" evidence="5">
    <location>
        <begin position="26"/>
        <end position="621"/>
    </location>
</feature>
<evidence type="ECO:0000256" key="5">
    <source>
        <dbReference type="SAM" id="SignalP"/>
    </source>
</evidence>
<dbReference type="InterPro" id="IPR011990">
    <property type="entry name" value="TPR-like_helical_dom_sf"/>
</dbReference>
<dbReference type="Pfam" id="PF07661">
    <property type="entry name" value="MORN_2"/>
    <property type="match status" value="4"/>
</dbReference>
<proteinExistence type="predicted"/>
<dbReference type="Pfam" id="PF13181">
    <property type="entry name" value="TPR_8"/>
    <property type="match status" value="2"/>
</dbReference>
<dbReference type="SMART" id="SM00028">
    <property type="entry name" value="TPR"/>
    <property type="match status" value="5"/>
</dbReference>
<dbReference type="GO" id="GO:0016757">
    <property type="term" value="F:glycosyltransferase activity"/>
    <property type="evidence" value="ECO:0007669"/>
    <property type="project" value="UniProtKB-KW"/>
</dbReference>
<dbReference type="InterPro" id="IPR011652">
    <property type="entry name" value="MORN_2"/>
</dbReference>
<evidence type="ECO:0000256" key="2">
    <source>
        <dbReference type="ARBA" id="ARBA00022676"/>
    </source>
</evidence>
<keyword evidence="2" id="KW-0328">Glycosyltransferase</keyword>
<dbReference type="Gene3D" id="2.20.110.10">
    <property type="entry name" value="Histone H3 K4-specific methyltransferase SET7/9 N-terminal domain"/>
    <property type="match status" value="3"/>
</dbReference>
<dbReference type="InterPro" id="IPR051939">
    <property type="entry name" value="Glycosyltr_41/O-GlcNAc_trsf"/>
</dbReference>
<evidence type="ECO:0000256" key="4">
    <source>
        <dbReference type="PROSITE-ProRule" id="PRU00339"/>
    </source>
</evidence>
<name>A0A6I6GXL6_9BACT</name>
<evidence type="ECO:0000313" key="6">
    <source>
        <dbReference type="EMBL" id="QGW29829.1"/>
    </source>
</evidence>
<dbReference type="KEGG" id="fls:GLV81_18420"/>
<evidence type="ECO:0000313" key="7">
    <source>
        <dbReference type="Proteomes" id="UP000426027"/>
    </source>
</evidence>
<dbReference type="SUPFAM" id="SSF48452">
    <property type="entry name" value="TPR-like"/>
    <property type="match status" value="1"/>
</dbReference>
<dbReference type="PROSITE" id="PS50005">
    <property type="entry name" value="TPR"/>
    <property type="match status" value="1"/>
</dbReference>
<evidence type="ECO:0000256" key="3">
    <source>
        <dbReference type="ARBA" id="ARBA00022679"/>
    </source>
</evidence>
<dbReference type="InterPro" id="IPR019734">
    <property type="entry name" value="TPR_rpt"/>
</dbReference>
<dbReference type="Proteomes" id="UP000426027">
    <property type="component" value="Chromosome"/>
</dbReference>
<gene>
    <name evidence="6" type="ORF">GLV81_18420</name>
</gene>
<dbReference type="SUPFAM" id="SSF82185">
    <property type="entry name" value="Histone H3 K4-specific methyltransferase SET7/9 N-terminal domain"/>
    <property type="match status" value="2"/>
</dbReference>
<dbReference type="PANTHER" id="PTHR44835">
    <property type="entry name" value="UDP-N-ACETYLGLUCOSAMINE--PEPTIDE N-ACETYLGLUCOSAMINYLTRANSFERASE SPINDLY-RELATED"/>
    <property type="match status" value="1"/>
</dbReference>
<protein>
    <submittedName>
        <fullName evidence="6">Uncharacterized protein</fullName>
    </submittedName>
</protein>
<accession>A0A6I6GXL6</accession>
<keyword evidence="7" id="KW-1185">Reference proteome</keyword>
<evidence type="ECO:0000256" key="1">
    <source>
        <dbReference type="ARBA" id="ARBA00004922"/>
    </source>
</evidence>
<dbReference type="Gene3D" id="1.25.40.10">
    <property type="entry name" value="Tetratricopeptide repeat domain"/>
    <property type="match status" value="2"/>
</dbReference>
<dbReference type="PANTHER" id="PTHR44835:SF1">
    <property type="entry name" value="PROTEIN O-GLCNAC TRANSFERASE"/>
    <property type="match status" value="1"/>
</dbReference>
<reference evidence="6 7" key="1">
    <citation type="submission" date="2019-11" db="EMBL/GenBank/DDBJ databases">
        <authorList>
            <person name="Im W.T."/>
        </authorList>
    </citation>
    <scope>NUCLEOTIDE SEQUENCE [LARGE SCALE GENOMIC DNA]</scope>
    <source>
        <strain evidence="6 7">SB-02</strain>
    </source>
</reference>
<feature type="repeat" description="TPR" evidence="4">
    <location>
        <begin position="142"/>
        <end position="175"/>
    </location>
</feature>
<dbReference type="EMBL" id="CP046566">
    <property type="protein sequence ID" value="QGW29829.1"/>
    <property type="molecule type" value="Genomic_DNA"/>
</dbReference>
<organism evidence="6 7">
    <name type="scientific">Phnomibacter ginsenosidimutans</name>
    <dbReference type="NCBI Taxonomy" id="2676868"/>
    <lineage>
        <taxon>Bacteria</taxon>
        <taxon>Pseudomonadati</taxon>
        <taxon>Bacteroidota</taxon>
        <taxon>Chitinophagia</taxon>
        <taxon>Chitinophagales</taxon>
        <taxon>Chitinophagaceae</taxon>
        <taxon>Phnomibacter</taxon>
    </lineage>
</organism>
<feature type="signal peptide" evidence="5">
    <location>
        <begin position="1"/>
        <end position="25"/>
    </location>
</feature>
<keyword evidence="5" id="KW-0732">Signal</keyword>
<comment type="pathway">
    <text evidence="1">Protein modification; protein glycosylation.</text>
</comment>
<keyword evidence="4" id="KW-0802">TPR repeat</keyword>
<dbReference type="AlphaFoldDB" id="A0A6I6GXL6"/>
<keyword evidence="3" id="KW-0808">Transferase</keyword>